<reference evidence="3" key="1">
    <citation type="journal article" date="2019" name="Int. J. Syst. Evol. Microbiol.">
        <title>The Global Catalogue of Microorganisms (GCM) 10K type strain sequencing project: providing services to taxonomists for standard genome sequencing and annotation.</title>
        <authorList>
            <consortium name="The Broad Institute Genomics Platform"/>
            <consortium name="The Broad Institute Genome Sequencing Center for Infectious Disease"/>
            <person name="Wu L."/>
            <person name="Ma J."/>
        </authorList>
    </citation>
    <scope>NUCLEOTIDE SEQUENCE [LARGE SCALE GENOMIC DNA]</scope>
    <source>
        <strain evidence="3">JCM 16548</strain>
    </source>
</reference>
<comment type="caution">
    <text evidence="2">The sequence shown here is derived from an EMBL/GenBank/DDBJ whole genome shotgun (WGS) entry which is preliminary data.</text>
</comment>
<name>A0ABP7DY20_9ACTN</name>
<keyword evidence="3" id="KW-1185">Reference proteome</keyword>
<evidence type="ECO:0008006" key="4">
    <source>
        <dbReference type="Google" id="ProtNLM"/>
    </source>
</evidence>
<dbReference type="Proteomes" id="UP001500051">
    <property type="component" value="Unassembled WGS sequence"/>
</dbReference>
<evidence type="ECO:0000256" key="1">
    <source>
        <dbReference type="SAM" id="Phobius"/>
    </source>
</evidence>
<proteinExistence type="predicted"/>
<gene>
    <name evidence="2" type="ORF">GCM10022204_31530</name>
</gene>
<keyword evidence="1" id="KW-0472">Membrane</keyword>
<dbReference type="EMBL" id="BAAAYX010000013">
    <property type="protein sequence ID" value="GAA3710715.1"/>
    <property type="molecule type" value="Genomic_DNA"/>
</dbReference>
<feature type="transmembrane region" description="Helical" evidence="1">
    <location>
        <begin position="209"/>
        <end position="227"/>
    </location>
</feature>
<organism evidence="2 3">
    <name type="scientific">Microlunatus aurantiacus</name>
    <dbReference type="NCBI Taxonomy" id="446786"/>
    <lineage>
        <taxon>Bacteria</taxon>
        <taxon>Bacillati</taxon>
        <taxon>Actinomycetota</taxon>
        <taxon>Actinomycetes</taxon>
        <taxon>Propionibacteriales</taxon>
        <taxon>Propionibacteriaceae</taxon>
        <taxon>Microlunatus</taxon>
    </lineage>
</organism>
<accession>A0ABP7DY20</accession>
<sequence length="294" mass="30597">MRVHPRLSATCLGLALTLGSLWWSAASTYVVLHDDARFVGALTQALDHPSVRAQLGEWTGTAFDQAARLAGDPKQTRSAQRAVRQLQAAITSTAPLEPLVSAVTGVVVATRDTAVGQLDAQATPKSEVRADVAPLLALAGVTVDKATARAMGLSVTKGHLTLPLLTGEQLDLLQHRYDWLLLIRRWAGWVGLVLLAVSVATSRLPLRTLAVASGLVAVIALVLPRLLAYGQGRAAATELGGLVAPLLAAAAGRVATVGVPVAVVGGLLALGLGALQILLLRRRGGGRRPFESES</sequence>
<evidence type="ECO:0000313" key="3">
    <source>
        <dbReference type="Proteomes" id="UP001500051"/>
    </source>
</evidence>
<keyword evidence="1" id="KW-1133">Transmembrane helix</keyword>
<dbReference type="RefSeq" id="WP_344813356.1">
    <property type="nucleotide sequence ID" value="NZ_BAAAYX010000013.1"/>
</dbReference>
<feature type="transmembrane region" description="Helical" evidence="1">
    <location>
        <begin position="247"/>
        <end position="280"/>
    </location>
</feature>
<feature type="transmembrane region" description="Helical" evidence="1">
    <location>
        <begin position="179"/>
        <end position="197"/>
    </location>
</feature>
<protein>
    <recommendedName>
        <fullName evidence="4">Integral membrane protein</fullName>
    </recommendedName>
</protein>
<keyword evidence="1" id="KW-0812">Transmembrane</keyword>
<evidence type="ECO:0000313" key="2">
    <source>
        <dbReference type="EMBL" id="GAA3710715.1"/>
    </source>
</evidence>